<comment type="caution">
    <text evidence="1">The sequence shown here is derived from an EMBL/GenBank/DDBJ whole genome shotgun (WGS) entry which is preliminary data.</text>
</comment>
<accession>A0A3N0VL69</accession>
<keyword evidence="2" id="KW-1185">Reference proteome</keyword>
<keyword evidence="1" id="KW-0378">Hydrolase</keyword>
<dbReference type="Pfam" id="PF09517">
    <property type="entry name" value="RE_Eco29kI"/>
    <property type="match status" value="1"/>
</dbReference>
<sequence length="201" mass="22185">MSNGKVVTFNPLDRLNLGASVTSALLQSEAVPLAGLPRFVGAGIYALYYRGSFDAYRSLASQNREAWSQPIYVGKAVPAGARQGGMGLGDNPGVVLHTRLREHAESIRQAENLSEADFACRYLVVEDIWIPLAESLLIARFAPLWNKVLDGFGNHDPGKGRHQGLRPRWDCLHPGRPWAARLRERPEPASLIESEVRQYLG</sequence>
<dbReference type="InParanoid" id="A0A3N0VL69"/>
<dbReference type="GO" id="GO:0004519">
    <property type="term" value="F:endonuclease activity"/>
    <property type="evidence" value="ECO:0007669"/>
    <property type="project" value="UniProtKB-KW"/>
</dbReference>
<dbReference type="AlphaFoldDB" id="A0A3N0VL69"/>
<evidence type="ECO:0000313" key="2">
    <source>
        <dbReference type="Proteomes" id="UP000282106"/>
    </source>
</evidence>
<reference evidence="1 2" key="1">
    <citation type="submission" date="2018-10" db="EMBL/GenBank/DDBJ databases">
        <authorList>
            <person name="Chen W.-M."/>
        </authorList>
    </citation>
    <scope>NUCLEOTIDE SEQUENCE [LARGE SCALE GENOMIC DNA]</scope>
    <source>
        <strain evidence="1 2">THS-13</strain>
    </source>
</reference>
<dbReference type="RefSeq" id="WP_123210351.1">
    <property type="nucleotide sequence ID" value="NZ_RJVO01000001.1"/>
</dbReference>
<proteinExistence type="predicted"/>
<keyword evidence="1" id="KW-0255">Endonuclease</keyword>
<dbReference type="Proteomes" id="UP000282106">
    <property type="component" value="Unassembled WGS sequence"/>
</dbReference>
<organism evidence="1 2">
    <name type="scientific">Stagnimonas aquatica</name>
    <dbReference type="NCBI Taxonomy" id="2689987"/>
    <lineage>
        <taxon>Bacteria</taxon>
        <taxon>Pseudomonadati</taxon>
        <taxon>Pseudomonadota</taxon>
        <taxon>Gammaproteobacteria</taxon>
        <taxon>Nevskiales</taxon>
        <taxon>Nevskiaceae</taxon>
        <taxon>Stagnimonas</taxon>
    </lineage>
</organism>
<protein>
    <submittedName>
        <fullName evidence="1">Eco29kI family restriction endonuclease</fullName>
    </submittedName>
</protein>
<evidence type="ECO:0000313" key="1">
    <source>
        <dbReference type="EMBL" id="ROH93496.1"/>
    </source>
</evidence>
<gene>
    <name evidence="1" type="ORF">ED208_02975</name>
</gene>
<dbReference type="EMBL" id="RJVO01000001">
    <property type="protein sequence ID" value="ROH93496.1"/>
    <property type="molecule type" value="Genomic_DNA"/>
</dbReference>
<name>A0A3N0VL69_9GAMM</name>
<dbReference type="InterPro" id="IPR018575">
    <property type="entry name" value="Restrct_endonuc_II_Eco29kI"/>
</dbReference>
<keyword evidence="1" id="KW-0540">Nuclease</keyword>